<proteinExistence type="predicted"/>
<feature type="coiled-coil region" evidence="2">
    <location>
        <begin position="249"/>
        <end position="344"/>
    </location>
</feature>
<feature type="compositionally biased region" description="Polar residues" evidence="3">
    <location>
        <begin position="701"/>
        <end position="712"/>
    </location>
</feature>
<evidence type="ECO:0000313" key="6">
    <source>
        <dbReference type="Proteomes" id="UP000823388"/>
    </source>
</evidence>
<feature type="domain" description="FHA" evidence="4">
    <location>
        <begin position="114"/>
        <end position="172"/>
    </location>
</feature>
<dbReference type="Gene3D" id="2.60.200.20">
    <property type="match status" value="1"/>
</dbReference>
<protein>
    <recommendedName>
        <fullName evidence="4">FHA domain-containing protein</fullName>
    </recommendedName>
</protein>
<feature type="compositionally biased region" description="Basic and acidic residues" evidence="3">
    <location>
        <begin position="673"/>
        <end position="685"/>
    </location>
</feature>
<feature type="region of interest" description="Disordered" evidence="3">
    <location>
        <begin position="617"/>
        <end position="788"/>
    </location>
</feature>
<feature type="compositionally biased region" description="Acidic residues" evidence="3">
    <location>
        <begin position="902"/>
        <end position="931"/>
    </location>
</feature>
<organism evidence="5 6">
    <name type="scientific">Panicum virgatum</name>
    <name type="common">Blackwell switchgrass</name>
    <dbReference type="NCBI Taxonomy" id="38727"/>
    <lineage>
        <taxon>Eukaryota</taxon>
        <taxon>Viridiplantae</taxon>
        <taxon>Streptophyta</taxon>
        <taxon>Embryophyta</taxon>
        <taxon>Tracheophyta</taxon>
        <taxon>Spermatophyta</taxon>
        <taxon>Magnoliopsida</taxon>
        <taxon>Liliopsida</taxon>
        <taxon>Poales</taxon>
        <taxon>Poaceae</taxon>
        <taxon>PACMAD clade</taxon>
        <taxon>Panicoideae</taxon>
        <taxon>Panicodae</taxon>
        <taxon>Paniceae</taxon>
        <taxon>Panicinae</taxon>
        <taxon>Panicum</taxon>
        <taxon>Panicum sect. Hiantes</taxon>
    </lineage>
</organism>
<comment type="caution">
    <text evidence="5">The sequence shown here is derived from an EMBL/GenBank/DDBJ whole genome shotgun (WGS) entry which is preliminary data.</text>
</comment>
<dbReference type="InterPro" id="IPR008984">
    <property type="entry name" value="SMAD_FHA_dom_sf"/>
</dbReference>
<name>A0A8T0N4K8_PANVG</name>
<dbReference type="GO" id="GO:0003723">
    <property type="term" value="F:RNA binding"/>
    <property type="evidence" value="ECO:0007669"/>
    <property type="project" value="UniProtKB-KW"/>
</dbReference>
<feature type="compositionally biased region" description="Polar residues" evidence="3">
    <location>
        <begin position="812"/>
        <end position="821"/>
    </location>
</feature>
<feature type="region of interest" description="Disordered" evidence="3">
    <location>
        <begin position="883"/>
        <end position="931"/>
    </location>
</feature>
<dbReference type="Proteomes" id="UP000823388">
    <property type="component" value="Chromosome 9N"/>
</dbReference>
<feature type="region of interest" description="Disordered" evidence="3">
    <location>
        <begin position="810"/>
        <end position="839"/>
    </location>
</feature>
<dbReference type="EMBL" id="CM029054">
    <property type="protein sequence ID" value="KAG2543843.1"/>
    <property type="molecule type" value="Genomic_DNA"/>
</dbReference>
<dbReference type="PANTHER" id="PTHR47458">
    <property type="entry name" value="SMAD/FHA DOMAIN-CONTAINING PROTEIN"/>
    <property type="match status" value="1"/>
</dbReference>
<feature type="compositionally biased region" description="Polar residues" evidence="3">
    <location>
        <begin position="625"/>
        <end position="644"/>
    </location>
</feature>
<accession>A0A8T0N4K8</accession>
<feature type="coiled-coil region" evidence="2">
    <location>
        <begin position="466"/>
        <end position="528"/>
    </location>
</feature>
<dbReference type="InterPro" id="IPR000253">
    <property type="entry name" value="FHA_dom"/>
</dbReference>
<dbReference type="PROSITE" id="PS50889">
    <property type="entry name" value="S4"/>
    <property type="match status" value="1"/>
</dbReference>
<feature type="region of interest" description="Disordered" evidence="3">
    <location>
        <begin position="219"/>
        <end position="238"/>
    </location>
</feature>
<evidence type="ECO:0000256" key="1">
    <source>
        <dbReference type="PROSITE-ProRule" id="PRU00182"/>
    </source>
</evidence>
<feature type="coiled-coil region" evidence="2">
    <location>
        <begin position="381"/>
        <end position="426"/>
    </location>
</feature>
<evidence type="ECO:0000259" key="4">
    <source>
        <dbReference type="PROSITE" id="PS50006"/>
    </source>
</evidence>
<dbReference type="SMART" id="SM00240">
    <property type="entry name" value="FHA"/>
    <property type="match status" value="1"/>
</dbReference>
<sequence>MKIEELSATPPSRSPATARGSGGGIRRARAMAPDPTAELVVTPKTAAKDEASCCAPTPPKATVSHDEMRAVARKFADQPIQETEPGVWAVLTAISKKARLRPQGINILLSADEHCLGRCVEDRFQISDPQISSTHCRIYKDTVLGELNRHEPVPVFLKDTSSNGTYVNWKRVKKNSSPVKLNHGDIISFIAPQNDSSYSFVYREVNAISCLENGGTIHKRKSEEGGSGSKRLKGLGIGSPDGPVSLDDVRRLEKSNADLREQLEAHVVTIETLRTEIKVAQAQHEKELEELRETTSSSYLDQTKCLRLALEEKQKQLDSLSTSNAELQNSIKDLDERLRASKQSRADADEIISSQKTIICELEGQLSEERNLRREERDKAAQDLKSALHKVQAEAQEETKRQAQSYLRQQNEQKDVINKLQESEKETRLLVETLRTKLVCYFIMITSNSFIPLMRFSYLFADPLMQEDARDNLVTSEKKVRELKARLQDEQLVSANNQKKSDNLETELRKLKKELENEKAAREEAWAKVSALELEIAATIRDLSIEKQRYQGARERIILRETQLRAFYSTTEEISSLFAKQQEQLKAMQRTLEDEENYENTLMSVDLNKVPLTTDDARVKPVGCSKNTVEVPSASTQNTQVSEHSSSDEDASMTEQHADATAEGGTQGLEYPSPERSEERLRPDCHGNSVSTPPEREVTDTEQVPETESQAGNVGCDDRRCDNMGGETMPLEDEVHPQENDEPTTLLKDGGQPQKNRDLVPIPKDVTGHCSEDKHEDGCSESKREDTHAGAIGTADLLTSEVAGSWAVETAPSVNGENESPGSLEDAGDAVGQDGDIGGSMAADALLTLVNSEGQAAGSQNNTDCVVSKITDHHRVLSAMIEIVDPEFKRQMPRSGGGNDEPMSDAETDEGSEEVDTDDDSEEPMVEDSVG</sequence>
<dbReference type="AlphaFoldDB" id="A0A8T0N4K8"/>
<feature type="region of interest" description="Disordered" evidence="3">
    <location>
        <begin position="1"/>
        <end position="36"/>
    </location>
</feature>
<dbReference type="PANTHER" id="PTHR47458:SF1">
    <property type="entry name" value="SMAD_FHA DOMAIN-CONTAINING PROTEIN"/>
    <property type="match status" value="1"/>
</dbReference>
<dbReference type="SUPFAM" id="SSF49879">
    <property type="entry name" value="SMAD/FHA domain"/>
    <property type="match status" value="1"/>
</dbReference>
<evidence type="ECO:0000256" key="3">
    <source>
        <dbReference type="SAM" id="MobiDB-lite"/>
    </source>
</evidence>
<dbReference type="PROSITE" id="PS50006">
    <property type="entry name" value="FHA_DOMAIN"/>
    <property type="match status" value="1"/>
</dbReference>
<gene>
    <name evidence="5" type="ORF">PVAP13_9NG770900</name>
</gene>
<feature type="compositionally biased region" description="Basic and acidic residues" evidence="3">
    <location>
        <begin position="766"/>
        <end position="788"/>
    </location>
</feature>
<keyword evidence="2" id="KW-0175">Coiled coil</keyword>
<keyword evidence="1" id="KW-0694">RNA-binding</keyword>
<evidence type="ECO:0000313" key="5">
    <source>
        <dbReference type="EMBL" id="KAG2543843.1"/>
    </source>
</evidence>
<dbReference type="Pfam" id="PF00498">
    <property type="entry name" value="FHA"/>
    <property type="match status" value="1"/>
</dbReference>
<keyword evidence="6" id="KW-1185">Reference proteome</keyword>
<evidence type="ECO:0000256" key="2">
    <source>
        <dbReference type="SAM" id="Coils"/>
    </source>
</evidence>
<reference evidence="5" key="1">
    <citation type="submission" date="2020-05" db="EMBL/GenBank/DDBJ databases">
        <title>WGS assembly of Panicum virgatum.</title>
        <authorList>
            <person name="Lovell J.T."/>
            <person name="Jenkins J."/>
            <person name="Shu S."/>
            <person name="Juenger T.E."/>
            <person name="Schmutz J."/>
        </authorList>
    </citation>
    <scope>NUCLEOTIDE SEQUENCE</scope>
    <source>
        <strain evidence="5">AP13</strain>
    </source>
</reference>